<dbReference type="PANTHER" id="PTHR46104">
    <property type="entry name" value="GENE 9195-RELATED-RELATED"/>
    <property type="match status" value="1"/>
</dbReference>
<dbReference type="Gene3D" id="2.10.50.10">
    <property type="entry name" value="Tumor Necrosis Factor Receptor, subunit A, domain 2"/>
    <property type="match status" value="1"/>
</dbReference>
<accession>A0A218UTW1</accession>
<name>A0A218UTW1_9PASE</name>
<gene>
    <name evidence="1" type="ORF">RLOC_00014236</name>
</gene>
<evidence type="ECO:0000313" key="2">
    <source>
        <dbReference type="Proteomes" id="UP000197619"/>
    </source>
</evidence>
<reference evidence="1 2" key="1">
    <citation type="submission" date="2017-05" db="EMBL/GenBank/DDBJ databases">
        <title>Genome of assembly of the Bengalese finch, Lonchura striata domestica.</title>
        <authorList>
            <person name="Colquitt B.M."/>
            <person name="Brainard M.S."/>
        </authorList>
    </citation>
    <scope>NUCLEOTIDE SEQUENCE [LARGE SCALE GENOMIC DNA]</scope>
    <source>
        <strain evidence="1">White83orange57</strain>
    </source>
</reference>
<keyword evidence="2" id="KW-1185">Reference proteome</keyword>
<organism evidence="1 2">
    <name type="scientific">Lonchura striata</name>
    <name type="common">white-rumped munia</name>
    <dbReference type="NCBI Taxonomy" id="40157"/>
    <lineage>
        <taxon>Eukaryota</taxon>
        <taxon>Metazoa</taxon>
        <taxon>Chordata</taxon>
        <taxon>Craniata</taxon>
        <taxon>Vertebrata</taxon>
        <taxon>Euteleostomi</taxon>
        <taxon>Archelosauria</taxon>
        <taxon>Archosauria</taxon>
        <taxon>Dinosauria</taxon>
        <taxon>Saurischia</taxon>
        <taxon>Theropoda</taxon>
        <taxon>Coelurosauria</taxon>
        <taxon>Aves</taxon>
        <taxon>Neognathae</taxon>
        <taxon>Neoaves</taxon>
        <taxon>Telluraves</taxon>
        <taxon>Australaves</taxon>
        <taxon>Passeriformes</taxon>
        <taxon>Passeroidea</taxon>
        <taxon>Estrildidae</taxon>
        <taxon>Estrildinae</taxon>
        <taxon>Lonchura</taxon>
    </lineage>
</organism>
<dbReference type="PANTHER" id="PTHR46104:SF1">
    <property type="entry name" value="GENE 9195-RELATED"/>
    <property type="match status" value="1"/>
</dbReference>
<sequence length="213" mass="22666">MWNWDSKAHPCPLGHYCFGSNGSGQSSVLAPQECPPQTFRGHPGARSRAECQPCPAGYHCPLPGLTSFEDYPCPPGYWCPGKGDTFLCPAGTSRIQPGAKSLEEWSVNPKPCRPGSYCGAVTGEPPLCPAGYHCPQGSWTYTSPEQLCVFPYYCPPGSAHPVPCEGGHMALSLPGLRGSAERFCRVCAAGTFRSDPLISEPCQPCPAGFTCPP</sequence>
<proteinExistence type="predicted"/>
<dbReference type="AlphaFoldDB" id="A0A218UTW1"/>
<dbReference type="EMBL" id="MUZQ01000137">
    <property type="protein sequence ID" value="OWK57058.1"/>
    <property type="molecule type" value="Genomic_DNA"/>
</dbReference>
<feature type="non-terminal residue" evidence="1">
    <location>
        <position position="213"/>
    </location>
</feature>
<comment type="caution">
    <text evidence="1">The sequence shown here is derived from an EMBL/GenBank/DDBJ whole genome shotgun (WGS) entry which is preliminary data.</text>
</comment>
<evidence type="ECO:0000313" key="1">
    <source>
        <dbReference type="EMBL" id="OWK57058.1"/>
    </source>
</evidence>
<protein>
    <submittedName>
        <fullName evidence="1">Uncharacterized protein</fullName>
    </submittedName>
</protein>
<dbReference type="Proteomes" id="UP000197619">
    <property type="component" value="Unassembled WGS sequence"/>
</dbReference>